<dbReference type="AlphaFoldDB" id="A0A9D1GYR1"/>
<feature type="domain" description="Transcriptional regulator LacI/GalR-like sensor" evidence="5">
    <location>
        <begin position="85"/>
        <end position="247"/>
    </location>
</feature>
<keyword evidence="3" id="KW-0804">Transcription</keyword>
<proteinExistence type="predicted"/>
<name>A0A9D1GYR1_9ACTN</name>
<feature type="region of interest" description="Disordered" evidence="4">
    <location>
        <begin position="236"/>
        <end position="257"/>
    </location>
</feature>
<organism evidence="6 7">
    <name type="scientific">Candidatus Avipropionibacterium avicola</name>
    <dbReference type="NCBI Taxonomy" id="2840701"/>
    <lineage>
        <taxon>Bacteria</taxon>
        <taxon>Bacillati</taxon>
        <taxon>Actinomycetota</taxon>
        <taxon>Actinomycetes</taxon>
        <taxon>Propionibacteriales</taxon>
        <taxon>Propionibacteriaceae</taxon>
        <taxon>Propionibacteriaceae incertae sedis</taxon>
        <taxon>Candidatus Avipropionibacterium</taxon>
    </lineage>
</organism>
<evidence type="ECO:0000256" key="4">
    <source>
        <dbReference type="SAM" id="MobiDB-lite"/>
    </source>
</evidence>
<dbReference type="CDD" id="cd06267">
    <property type="entry name" value="PBP1_LacI_sugar_binding-like"/>
    <property type="match status" value="1"/>
</dbReference>
<dbReference type="GO" id="GO:0003700">
    <property type="term" value="F:DNA-binding transcription factor activity"/>
    <property type="evidence" value="ECO:0007669"/>
    <property type="project" value="TreeGrafter"/>
</dbReference>
<dbReference type="InterPro" id="IPR046335">
    <property type="entry name" value="LacI/GalR-like_sensor"/>
</dbReference>
<dbReference type="Pfam" id="PF13377">
    <property type="entry name" value="Peripla_BP_3"/>
    <property type="match status" value="1"/>
</dbReference>
<dbReference type="PANTHER" id="PTHR30146">
    <property type="entry name" value="LACI-RELATED TRANSCRIPTIONAL REPRESSOR"/>
    <property type="match status" value="1"/>
</dbReference>
<dbReference type="GO" id="GO:0000976">
    <property type="term" value="F:transcription cis-regulatory region binding"/>
    <property type="evidence" value="ECO:0007669"/>
    <property type="project" value="TreeGrafter"/>
</dbReference>
<dbReference type="EMBL" id="DVLP01000293">
    <property type="protein sequence ID" value="HIT75882.1"/>
    <property type="molecule type" value="Genomic_DNA"/>
</dbReference>
<keyword evidence="1" id="KW-0805">Transcription regulation</keyword>
<gene>
    <name evidence="6" type="ORF">IAA98_09870</name>
</gene>
<dbReference type="Gene3D" id="3.40.50.2300">
    <property type="match status" value="2"/>
</dbReference>
<evidence type="ECO:0000256" key="1">
    <source>
        <dbReference type="ARBA" id="ARBA00023015"/>
    </source>
</evidence>
<accession>A0A9D1GYR1</accession>
<dbReference type="PANTHER" id="PTHR30146:SF109">
    <property type="entry name" value="HTH-TYPE TRANSCRIPTIONAL REGULATOR GALS"/>
    <property type="match status" value="1"/>
</dbReference>
<protein>
    <submittedName>
        <fullName evidence="6">Substrate-binding domain-containing protein</fullName>
    </submittedName>
</protein>
<comment type="caution">
    <text evidence="6">The sequence shown here is derived from an EMBL/GenBank/DDBJ whole genome shotgun (WGS) entry which is preliminary data.</text>
</comment>
<dbReference type="SUPFAM" id="SSF53822">
    <property type="entry name" value="Periplasmic binding protein-like I"/>
    <property type="match status" value="1"/>
</dbReference>
<evidence type="ECO:0000313" key="7">
    <source>
        <dbReference type="Proteomes" id="UP000886842"/>
    </source>
</evidence>
<keyword evidence="2" id="KW-0238">DNA-binding</keyword>
<evidence type="ECO:0000256" key="2">
    <source>
        <dbReference type="ARBA" id="ARBA00023125"/>
    </source>
</evidence>
<dbReference type="Proteomes" id="UP000886842">
    <property type="component" value="Unassembled WGS sequence"/>
</dbReference>
<evidence type="ECO:0000259" key="5">
    <source>
        <dbReference type="Pfam" id="PF13377"/>
    </source>
</evidence>
<reference evidence="6" key="2">
    <citation type="journal article" date="2021" name="PeerJ">
        <title>Extensive microbial diversity within the chicken gut microbiome revealed by metagenomics and culture.</title>
        <authorList>
            <person name="Gilroy R."/>
            <person name="Ravi A."/>
            <person name="Getino M."/>
            <person name="Pursley I."/>
            <person name="Horton D.L."/>
            <person name="Alikhan N.F."/>
            <person name="Baker D."/>
            <person name="Gharbi K."/>
            <person name="Hall N."/>
            <person name="Watson M."/>
            <person name="Adriaenssens E.M."/>
            <person name="Foster-Nyarko E."/>
            <person name="Jarju S."/>
            <person name="Secka A."/>
            <person name="Antonio M."/>
            <person name="Oren A."/>
            <person name="Chaudhuri R.R."/>
            <person name="La Ragione R."/>
            <person name="Hildebrand F."/>
            <person name="Pallen M.J."/>
        </authorList>
    </citation>
    <scope>NUCLEOTIDE SEQUENCE</scope>
    <source>
        <strain evidence="6">ChiGjej1B1-24693</strain>
    </source>
</reference>
<evidence type="ECO:0000313" key="6">
    <source>
        <dbReference type="EMBL" id="HIT75882.1"/>
    </source>
</evidence>
<dbReference type="InterPro" id="IPR028082">
    <property type="entry name" value="Peripla_BP_I"/>
</dbReference>
<sequence>MDMRLVHWPDLTSGLTTLAARDGADAVLVPSFLGLSRDHVAALHGSGLPFVLLNRHFDDDPDGPAVISDVPAVISDVATGIADLVARFVADGHRRLALVTETSGSSIVADYRSGWQRSTRAQGVEQDCRIVQVRHSDPAARQAALVELFDRPARPTGVVAVSEVMAHEVLLAAAAHGLVVPDDLSVVTFESAIAPYTSPALSSFDLRLSEIGARGVERLAVSLGLLDGASTTGTERITPSYVERDSTAPAPATDRTR</sequence>
<evidence type="ECO:0000256" key="3">
    <source>
        <dbReference type="ARBA" id="ARBA00023163"/>
    </source>
</evidence>
<reference evidence="6" key="1">
    <citation type="submission" date="2020-10" db="EMBL/GenBank/DDBJ databases">
        <authorList>
            <person name="Gilroy R."/>
        </authorList>
    </citation>
    <scope>NUCLEOTIDE SEQUENCE</scope>
    <source>
        <strain evidence="6">ChiGjej1B1-24693</strain>
    </source>
</reference>